<evidence type="ECO:0000256" key="6">
    <source>
        <dbReference type="ARBA" id="ARBA00022801"/>
    </source>
</evidence>
<evidence type="ECO:0000256" key="9">
    <source>
        <dbReference type="ARBA" id="ARBA00023807"/>
    </source>
</evidence>
<comment type="cofactor">
    <cofactor evidence="1">
        <name>Mg(2+)</name>
        <dbReference type="ChEBI" id="CHEBI:18420"/>
    </cofactor>
</comment>
<keyword evidence="5" id="KW-0479">Metal-binding</keyword>
<dbReference type="FunFam" id="3.60.10.10:FF:000012">
    <property type="entry name" value="nocturnin isoform X2"/>
    <property type="match status" value="1"/>
</dbReference>
<evidence type="ECO:0000259" key="10">
    <source>
        <dbReference type="Pfam" id="PF03372"/>
    </source>
</evidence>
<dbReference type="InterPro" id="IPR036691">
    <property type="entry name" value="Endo/exonu/phosph_ase_sf"/>
</dbReference>
<dbReference type="AlphaFoldDB" id="A0A8I6RKH5"/>
<dbReference type="KEGG" id="clec:106663477"/>
<dbReference type="CTD" id="41339"/>
<dbReference type="RefSeq" id="XP_014243825.1">
    <property type="nucleotide sequence ID" value="XM_014388339.2"/>
</dbReference>
<feature type="domain" description="Endonuclease/exonuclease/phosphatase" evidence="10">
    <location>
        <begin position="91"/>
        <end position="355"/>
    </location>
</feature>
<evidence type="ECO:0000256" key="7">
    <source>
        <dbReference type="ARBA" id="ARBA00022842"/>
    </source>
</evidence>
<dbReference type="PANTHER" id="PTHR12121:SF45">
    <property type="entry name" value="NOCTURNIN"/>
    <property type="match status" value="1"/>
</dbReference>
<keyword evidence="8" id="KW-0090">Biological rhythms</keyword>
<comment type="similarity">
    <text evidence="3">Belongs to the CCR4/nocturin family.</text>
</comment>
<dbReference type="OMA" id="CALFFDR"/>
<dbReference type="Pfam" id="PF03372">
    <property type="entry name" value="Exo_endo_phos"/>
    <property type="match status" value="1"/>
</dbReference>
<evidence type="ECO:0000313" key="11">
    <source>
        <dbReference type="EnsemblMetazoa" id="XP_014243825.1"/>
    </source>
</evidence>
<evidence type="ECO:0000256" key="8">
    <source>
        <dbReference type="ARBA" id="ARBA00023108"/>
    </source>
</evidence>
<evidence type="ECO:0000256" key="2">
    <source>
        <dbReference type="ARBA" id="ARBA00004496"/>
    </source>
</evidence>
<dbReference type="PANTHER" id="PTHR12121">
    <property type="entry name" value="CARBON CATABOLITE REPRESSOR PROTEIN 4"/>
    <property type="match status" value="1"/>
</dbReference>
<proteinExistence type="inferred from homology"/>
<evidence type="ECO:0000256" key="4">
    <source>
        <dbReference type="ARBA" id="ARBA00022490"/>
    </source>
</evidence>
<dbReference type="InterPro" id="IPR005135">
    <property type="entry name" value="Endo/exonuclease/phosphatase"/>
</dbReference>
<keyword evidence="12" id="KW-1185">Reference proteome</keyword>
<dbReference type="Gene3D" id="3.60.10.10">
    <property type="entry name" value="Endonuclease/exonuclease/phosphatase"/>
    <property type="match status" value="1"/>
</dbReference>
<evidence type="ECO:0000313" key="12">
    <source>
        <dbReference type="Proteomes" id="UP000494040"/>
    </source>
</evidence>
<organism evidence="11 12">
    <name type="scientific">Cimex lectularius</name>
    <name type="common">Bed bug</name>
    <name type="synonym">Acanthia lectularia</name>
    <dbReference type="NCBI Taxonomy" id="79782"/>
    <lineage>
        <taxon>Eukaryota</taxon>
        <taxon>Metazoa</taxon>
        <taxon>Ecdysozoa</taxon>
        <taxon>Arthropoda</taxon>
        <taxon>Hexapoda</taxon>
        <taxon>Insecta</taxon>
        <taxon>Pterygota</taxon>
        <taxon>Neoptera</taxon>
        <taxon>Paraneoptera</taxon>
        <taxon>Hemiptera</taxon>
        <taxon>Heteroptera</taxon>
        <taxon>Panheteroptera</taxon>
        <taxon>Cimicomorpha</taxon>
        <taxon>Cimicidae</taxon>
        <taxon>Cimex</taxon>
    </lineage>
</organism>
<name>A0A8I6RKH5_CIMLE</name>
<dbReference type="GO" id="GO:0006139">
    <property type="term" value="P:nucleobase-containing compound metabolic process"/>
    <property type="evidence" value="ECO:0007669"/>
    <property type="project" value="UniProtKB-ARBA"/>
</dbReference>
<dbReference type="GO" id="GO:0000175">
    <property type="term" value="F:3'-5'-RNA exonuclease activity"/>
    <property type="evidence" value="ECO:0007669"/>
    <property type="project" value="TreeGrafter"/>
</dbReference>
<sequence>MTLARALRSCSRMMRMGSFTSAPKILNEDTEDNDVQLPDKMSKEELLKYCSSQIGGSILLQRPFKSAGIVNLANYKSEVPPLKDPSSVRVLQWNLLSQTLGLNNDNFVCCPVEALHWQRRRNLLTQEIVRFSPDIICLQEVDHFNYLKKVLGTQGYEGMFFPKPDSPCMYIKENNGPDGCAIFFRTNKFELIKAVTRILEVWKVQSNQVALLAILRNRSCGTELCVATTHLKARNGALLAALRNEQGKDLLEFISSEANGRPVILCGDFNAEPIEPVYSSITSHPGLRLASAYCTSQGEPPYTTWKVRQEGEVCHTLDYIFYSKGKFKVNDVLQFPTSEQIGINRVPSFFYPSDHFSLVSDLNINQNLLNS</sequence>
<dbReference type="InterPro" id="IPR050410">
    <property type="entry name" value="CCR4/nocturin_mRNA_transcr"/>
</dbReference>
<keyword evidence="6" id="KW-0378">Hydrolase</keyword>
<evidence type="ECO:0000256" key="5">
    <source>
        <dbReference type="ARBA" id="ARBA00022723"/>
    </source>
</evidence>
<evidence type="ECO:0000256" key="3">
    <source>
        <dbReference type="ARBA" id="ARBA00010774"/>
    </source>
</evidence>
<dbReference type="GO" id="GO:0046872">
    <property type="term" value="F:metal ion binding"/>
    <property type="evidence" value="ECO:0007669"/>
    <property type="project" value="UniProtKB-KW"/>
</dbReference>
<dbReference type="GeneID" id="106663477"/>
<reference evidence="11" key="1">
    <citation type="submission" date="2022-01" db="UniProtKB">
        <authorList>
            <consortium name="EnsemblMetazoa"/>
        </authorList>
    </citation>
    <scope>IDENTIFICATION</scope>
</reference>
<evidence type="ECO:0000256" key="1">
    <source>
        <dbReference type="ARBA" id="ARBA00001946"/>
    </source>
</evidence>
<dbReference type="GO" id="GO:0005737">
    <property type="term" value="C:cytoplasm"/>
    <property type="evidence" value="ECO:0007669"/>
    <property type="project" value="UniProtKB-SubCell"/>
</dbReference>
<dbReference type="OrthoDB" id="276515at2759"/>
<dbReference type="GO" id="GO:0048511">
    <property type="term" value="P:rhythmic process"/>
    <property type="evidence" value="ECO:0007669"/>
    <property type="project" value="UniProtKB-KW"/>
</dbReference>
<dbReference type="EnsemblMetazoa" id="XM_014388339.2">
    <property type="protein sequence ID" value="XP_014243825.1"/>
    <property type="gene ID" value="LOC106663477"/>
</dbReference>
<accession>A0A8I6RKH5</accession>
<comment type="subcellular location">
    <subcellularLocation>
        <location evidence="2">Cytoplasm</location>
    </subcellularLocation>
</comment>
<keyword evidence="7" id="KW-0460">Magnesium</keyword>
<dbReference type="Proteomes" id="UP000494040">
    <property type="component" value="Unassembled WGS sequence"/>
</dbReference>
<dbReference type="SUPFAM" id="SSF56219">
    <property type="entry name" value="DNase I-like"/>
    <property type="match status" value="1"/>
</dbReference>
<protein>
    <recommendedName>
        <fullName evidence="9">Nocturnin</fullName>
    </recommendedName>
</protein>
<keyword evidence="4" id="KW-0963">Cytoplasm</keyword>